<feature type="compositionally biased region" description="Basic and acidic residues" evidence="1">
    <location>
        <begin position="680"/>
        <end position="690"/>
    </location>
</feature>
<dbReference type="InParanoid" id="B0DAP4"/>
<evidence type="ECO:0000256" key="1">
    <source>
        <dbReference type="SAM" id="MobiDB-lite"/>
    </source>
</evidence>
<dbReference type="SUPFAM" id="SSF46934">
    <property type="entry name" value="UBA-like"/>
    <property type="match status" value="1"/>
</dbReference>
<dbReference type="Gene3D" id="1.10.8.10">
    <property type="entry name" value="DNA helicase RuvA subunit, C-terminal domain"/>
    <property type="match status" value="1"/>
</dbReference>
<dbReference type="RefSeq" id="XP_001881315.1">
    <property type="nucleotide sequence ID" value="XM_001881280.1"/>
</dbReference>
<dbReference type="CDD" id="cd14364">
    <property type="entry name" value="CUE_ASCC2"/>
    <property type="match status" value="1"/>
</dbReference>
<name>B0DAP4_LACBS</name>
<proteinExistence type="predicted"/>
<feature type="compositionally biased region" description="Gly residues" evidence="1">
    <location>
        <begin position="644"/>
        <end position="677"/>
    </location>
</feature>
<dbReference type="InterPro" id="IPR003892">
    <property type="entry name" value="CUE"/>
</dbReference>
<dbReference type="Pfam" id="PF02845">
    <property type="entry name" value="CUE"/>
    <property type="match status" value="1"/>
</dbReference>
<dbReference type="InterPro" id="IPR009060">
    <property type="entry name" value="UBA-like_sf"/>
</dbReference>
<dbReference type="PROSITE" id="PS51140">
    <property type="entry name" value="CUE"/>
    <property type="match status" value="1"/>
</dbReference>
<feature type="region of interest" description="Disordered" evidence="1">
    <location>
        <begin position="626"/>
        <end position="715"/>
    </location>
</feature>
<feature type="compositionally biased region" description="Basic and acidic residues" evidence="1">
    <location>
        <begin position="551"/>
        <end position="561"/>
    </location>
</feature>
<dbReference type="InterPro" id="IPR041800">
    <property type="entry name" value="ASCC2_CUE"/>
</dbReference>
<dbReference type="GeneID" id="6076850"/>
<dbReference type="PANTHER" id="PTHR21494:SF0">
    <property type="entry name" value="ACTIVATING SIGNAL COINTEGRATOR 1 COMPLEX SUBUNIT 2"/>
    <property type="match status" value="1"/>
</dbReference>
<evidence type="ECO:0000313" key="3">
    <source>
        <dbReference type="EMBL" id="EDR08245.1"/>
    </source>
</evidence>
<evidence type="ECO:0000259" key="2">
    <source>
        <dbReference type="PROSITE" id="PS51140"/>
    </source>
</evidence>
<dbReference type="OrthoDB" id="5577209at2759"/>
<feature type="domain" description="CUE" evidence="2">
    <location>
        <begin position="420"/>
        <end position="465"/>
    </location>
</feature>
<gene>
    <name evidence="3" type="ORF">LACBIDRAFT_294382</name>
</gene>
<dbReference type="SMART" id="SM00546">
    <property type="entry name" value="CUE"/>
    <property type="match status" value="1"/>
</dbReference>
<feature type="compositionally biased region" description="Acidic residues" evidence="1">
    <location>
        <begin position="587"/>
        <end position="606"/>
    </location>
</feature>
<feature type="compositionally biased region" description="Basic residues" evidence="1">
    <location>
        <begin position="691"/>
        <end position="707"/>
    </location>
</feature>
<dbReference type="GO" id="GO:0043130">
    <property type="term" value="F:ubiquitin binding"/>
    <property type="evidence" value="ECO:0007669"/>
    <property type="project" value="InterPro"/>
</dbReference>
<feature type="compositionally biased region" description="Polar residues" evidence="1">
    <location>
        <begin position="630"/>
        <end position="641"/>
    </location>
</feature>
<dbReference type="PANTHER" id="PTHR21494">
    <property type="entry name" value="ACTIVATING SIGNAL COINTEGRATOR 1 COMPLEX SUBUNIT 2 ASC-1 COMPLEX SUBUNIT P100"/>
    <property type="match status" value="1"/>
</dbReference>
<protein>
    <submittedName>
        <fullName evidence="3">Predicted protein</fullName>
    </submittedName>
</protein>
<dbReference type="EMBL" id="DS547102">
    <property type="protein sequence ID" value="EDR08245.1"/>
    <property type="molecule type" value="Genomic_DNA"/>
</dbReference>
<dbReference type="HOGENOM" id="CLU_021373_0_0_1"/>
<accession>B0DAP4</accession>
<dbReference type="InterPro" id="IPR052586">
    <property type="entry name" value="ASCC2"/>
</dbReference>
<dbReference type="Proteomes" id="UP000001194">
    <property type="component" value="Unassembled WGS sequence"/>
</dbReference>
<feature type="region of interest" description="Disordered" evidence="1">
    <location>
        <begin position="535"/>
        <end position="606"/>
    </location>
</feature>
<evidence type="ECO:0000313" key="4">
    <source>
        <dbReference type="Proteomes" id="UP000001194"/>
    </source>
</evidence>
<sequence>MTTLKLPPYPSSHALKALSPSKRASINQAIASSLAATLDLPPRKRDEPSSRAFLASYANNVAFNTLQDIIWGDPTSAQSKLLSKHELLIRKRSLLLAEKIAPSGLDLPVLLDLSIVYGRTNPVQLHAVFTASLYLSSSPIADLVSTQLIPAFTSLLSQENPSSQGLYAQRKTAECIYTFLRVAKGRGSGSASPLVLSFAKSKPFVINLAKLYSAGLAATAQSYGGLSVLATGIDDNRREPDDWERIWVETKVALLDSFHIILGALLVDLASTHGGPALAAKAESTFDLIFALIDIPQAPAPSNGATVPPIPFLNMSLLGDYQHAYSLSRTLAGSLRRAQKEDDARLDFLGGTLRSLAGEPGQPSDHAQGRKEPGALKILLRSSGIQPGIDNRGNRPATATGPPTAVKGKARAAETPSQADLDMEITQVLDIFPDVSPSYVRYLLLHDRYNGDPEKVVEALLDGTAPPEDELTIQDQAEDSHRTAEEYRVSERRNIFDDHEMEVTQLRVGKKVRGEEVLRDRTFIEQMKADILRRAEAISDEEEDEEDQDEPSQRTKWEGKKGLSPPTDEDEDDVDLANVKITADGEASGDEEEDEEIDGGWEDEQIEGWKIMLEKNPRKDKILQKHEFSGNRSQAAVTIQSGAGPSGNGGRGRGGGRRGGGGGGDGRGGGRGGGPTGGSARERAWKDKNKSSRGNHNRKRGHDKKMARAGAGVPP</sequence>
<reference evidence="3 4" key="1">
    <citation type="journal article" date="2008" name="Nature">
        <title>The genome of Laccaria bicolor provides insights into mycorrhizal symbiosis.</title>
        <authorList>
            <person name="Martin F."/>
            <person name="Aerts A."/>
            <person name="Ahren D."/>
            <person name="Brun A."/>
            <person name="Danchin E.G.J."/>
            <person name="Duchaussoy F."/>
            <person name="Gibon J."/>
            <person name="Kohler A."/>
            <person name="Lindquist E."/>
            <person name="Pereda V."/>
            <person name="Salamov A."/>
            <person name="Shapiro H.J."/>
            <person name="Wuyts J."/>
            <person name="Blaudez D."/>
            <person name="Buee M."/>
            <person name="Brokstein P."/>
            <person name="Canbaeck B."/>
            <person name="Cohen D."/>
            <person name="Courty P.E."/>
            <person name="Coutinho P.M."/>
            <person name="Delaruelle C."/>
            <person name="Detter J.C."/>
            <person name="Deveau A."/>
            <person name="DiFazio S."/>
            <person name="Duplessis S."/>
            <person name="Fraissinet-Tachet L."/>
            <person name="Lucic E."/>
            <person name="Frey-Klett P."/>
            <person name="Fourrey C."/>
            <person name="Feussner I."/>
            <person name="Gay G."/>
            <person name="Grimwood J."/>
            <person name="Hoegger P.J."/>
            <person name="Jain P."/>
            <person name="Kilaru S."/>
            <person name="Labbe J."/>
            <person name="Lin Y.C."/>
            <person name="Legue V."/>
            <person name="Le Tacon F."/>
            <person name="Marmeisse R."/>
            <person name="Melayah D."/>
            <person name="Montanini B."/>
            <person name="Muratet M."/>
            <person name="Nehls U."/>
            <person name="Niculita-Hirzel H."/>
            <person name="Oudot-Le Secq M.P."/>
            <person name="Peter M."/>
            <person name="Quesneville H."/>
            <person name="Rajashekar B."/>
            <person name="Reich M."/>
            <person name="Rouhier N."/>
            <person name="Schmutz J."/>
            <person name="Yin T."/>
            <person name="Chalot M."/>
            <person name="Henrissat B."/>
            <person name="Kuees U."/>
            <person name="Lucas S."/>
            <person name="Van de Peer Y."/>
            <person name="Podila G.K."/>
            <person name="Polle A."/>
            <person name="Pukkila P.J."/>
            <person name="Richardson P.M."/>
            <person name="Rouze P."/>
            <person name="Sanders I.R."/>
            <person name="Stajich J.E."/>
            <person name="Tunlid A."/>
            <person name="Tuskan G."/>
            <person name="Grigoriev I.V."/>
        </authorList>
    </citation>
    <scope>NUCLEOTIDE SEQUENCE [LARGE SCALE GENOMIC DNA]</scope>
    <source>
        <strain evidence="4">S238N-H82 / ATCC MYA-4686</strain>
    </source>
</reference>
<dbReference type="KEGG" id="lbc:LACBIDRAFT_294382"/>
<feature type="compositionally biased region" description="Acidic residues" evidence="1">
    <location>
        <begin position="538"/>
        <end position="550"/>
    </location>
</feature>
<dbReference type="AlphaFoldDB" id="B0DAP4"/>
<feature type="region of interest" description="Disordered" evidence="1">
    <location>
        <begin position="386"/>
        <end position="417"/>
    </location>
</feature>
<organism evidence="4">
    <name type="scientific">Laccaria bicolor (strain S238N-H82 / ATCC MYA-4686)</name>
    <name type="common">Bicoloured deceiver</name>
    <name type="synonym">Laccaria laccata var. bicolor</name>
    <dbReference type="NCBI Taxonomy" id="486041"/>
    <lineage>
        <taxon>Eukaryota</taxon>
        <taxon>Fungi</taxon>
        <taxon>Dikarya</taxon>
        <taxon>Basidiomycota</taxon>
        <taxon>Agaricomycotina</taxon>
        <taxon>Agaricomycetes</taxon>
        <taxon>Agaricomycetidae</taxon>
        <taxon>Agaricales</taxon>
        <taxon>Agaricineae</taxon>
        <taxon>Hydnangiaceae</taxon>
        <taxon>Laccaria</taxon>
    </lineage>
</organism>
<keyword evidence="4" id="KW-1185">Reference proteome</keyword>